<feature type="region of interest" description="Disordered" evidence="1">
    <location>
        <begin position="1"/>
        <end position="40"/>
    </location>
</feature>
<reference evidence="3" key="1">
    <citation type="journal article" date="2019" name="Int. J. Syst. Evol. Microbiol.">
        <title>The Global Catalogue of Microorganisms (GCM) 10K type strain sequencing project: providing services to taxonomists for standard genome sequencing and annotation.</title>
        <authorList>
            <consortium name="The Broad Institute Genomics Platform"/>
            <consortium name="The Broad Institute Genome Sequencing Center for Infectious Disease"/>
            <person name="Wu L."/>
            <person name="Ma J."/>
        </authorList>
    </citation>
    <scope>NUCLEOTIDE SEQUENCE [LARGE SCALE GENOMIC DNA]</scope>
    <source>
        <strain evidence="3">CGMCC 1.16225</strain>
    </source>
</reference>
<gene>
    <name evidence="2" type="ORF">ACFSOZ_18175</name>
</gene>
<sequence length="40" mass="4640">MKGKRQSQEDATMFAHHNGWLGTGQWPRTELEWGSTRARP</sequence>
<proteinExistence type="predicted"/>
<dbReference type="EMBL" id="JBHUGZ010000012">
    <property type="protein sequence ID" value="MFD1984523.1"/>
    <property type="molecule type" value="Genomic_DNA"/>
</dbReference>
<protein>
    <submittedName>
        <fullName evidence="2">Uncharacterized protein</fullName>
    </submittedName>
</protein>
<dbReference type="Proteomes" id="UP001597405">
    <property type="component" value="Unassembled WGS sequence"/>
</dbReference>
<evidence type="ECO:0000313" key="2">
    <source>
        <dbReference type="EMBL" id="MFD1984523.1"/>
    </source>
</evidence>
<evidence type="ECO:0000313" key="3">
    <source>
        <dbReference type="Proteomes" id="UP001597405"/>
    </source>
</evidence>
<organism evidence="2 3">
    <name type="scientific">Mesorhizobium newzealandense</name>
    <dbReference type="NCBI Taxonomy" id="1300302"/>
    <lineage>
        <taxon>Bacteria</taxon>
        <taxon>Pseudomonadati</taxon>
        <taxon>Pseudomonadota</taxon>
        <taxon>Alphaproteobacteria</taxon>
        <taxon>Hyphomicrobiales</taxon>
        <taxon>Phyllobacteriaceae</taxon>
        <taxon>Mesorhizobium</taxon>
    </lineage>
</organism>
<evidence type="ECO:0000256" key="1">
    <source>
        <dbReference type="SAM" id="MobiDB-lite"/>
    </source>
</evidence>
<comment type="caution">
    <text evidence="2">The sequence shown here is derived from an EMBL/GenBank/DDBJ whole genome shotgun (WGS) entry which is preliminary data.</text>
</comment>
<accession>A0ABW4UD77</accession>
<dbReference type="RefSeq" id="WP_379100297.1">
    <property type="nucleotide sequence ID" value="NZ_JBHUGZ010000012.1"/>
</dbReference>
<name>A0ABW4UD77_9HYPH</name>
<keyword evidence="3" id="KW-1185">Reference proteome</keyword>